<reference evidence="2" key="1">
    <citation type="submission" date="2017-06" db="EMBL/GenBank/DDBJ databases">
        <title>Whole genome sequence of Laribacter hongkongensis LHGZ1.</title>
        <authorList>
            <person name="Chen D."/>
            <person name="Wu H."/>
            <person name="Chen J."/>
        </authorList>
    </citation>
    <scope>NUCLEOTIDE SEQUENCE [LARGE SCALE GENOMIC DNA]</scope>
    <source>
        <strain evidence="2">LHGZ1</strain>
    </source>
</reference>
<dbReference type="InterPro" id="IPR036086">
    <property type="entry name" value="ParB/Sulfiredoxin_sf"/>
</dbReference>
<dbReference type="RefSeq" id="WP_088861637.1">
    <property type="nucleotide sequence ID" value="NZ_CP022115.1"/>
</dbReference>
<evidence type="ECO:0000313" key="1">
    <source>
        <dbReference type="EMBL" id="ASJ25978.1"/>
    </source>
</evidence>
<protein>
    <recommendedName>
        <fullName evidence="3">ParB/Sulfiredoxin domain-containing protein</fullName>
    </recommendedName>
</protein>
<proteinExistence type="predicted"/>
<dbReference type="OrthoDB" id="189843at2"/>
<organism evidence="1 2">
    <name type="scientific">Laribacter hongkongensis</name>
    <dbReference type="NCBI Taxonomy" id="168471"/>
    <lineage>
        <taxon>Bacteria</taxon>
        <taxon>Pseudomonadati</taxon>
        <taxon>Pseudomonadota</taxon>
        <taxon>Betaproteobacteria</taxon>
        <taxon>Neisseriales</taxon>
        <taxon>Aquaspirillaceae</taxon>
        <taxon>Laribacter</taxon>
    </lineage>
</organism>
<dbReference type="AlphaFoldDB" id="A0A248LML3"/>
<accession>A0A248LML3</accession>
<evidence type="ECO:0008006" key="3">
    <source>
        <dbReference type="Google" id="ProtNLM"/>
    </source>
</evidence>
<dbReference type="Proteomes" id="UP000197424">
    <property type="component" value="Chromosome"/>
</dbReference>
<name>A0A248LML3_9NEIS</name>
<dbReference type="SUPFAM" id="SSF110849">
    <property type="entry name" value="ParB/Sulfiredoxin"/>
    <property type="match status" value="1"/>
</dbReference>
<sequence>MSTGKHNIKTVRIDQIDADTSNQIRRDGALKWNEKEFQSEAEQRHIAELLAELKTGNKGTRFKKPLQVVINEANSNKPYILTDGFHRFEAYQQHTKRGDYGIPVVVIEGGIEKARLIAHKNNTEPKLIMPKSQIVQSAWERITEGAVDGLTDRDAAQELRVSKSVVNNMRNALKRIREGDLLGKSQPDYGKDGRHLLWRKDIKRALRGGEDFEIPEQNHPVAAEMLKKWREQIIEHAEQGEPEWLLKQAERALRAALEEMLDEDMLHLHIKAEASIEELDF</sequence>
<gene>
    <name evidence="1" type="ORF">LHGZ1_3147</name>
</gene>
<evidence type="ECO:0000313" key="2">
    <source>
        <dbReference type="Proteomes" id="UP000197424"/>
    </source>
</evidence>
<dbReference type="EMBL" id="CP022115">
    <property type="protein sequence ID" value="ASJ25978.1"/>
    <property type="molecule type" value="Genomic_DNA"/>
</dbReference>